<evidence type="ECO:0000313" key="1">
    <source>
        <dbReference type="EMBL" id="KKN72395.1"/>
    </source>
</evidence>
<proteinExistence type="predicted"/>
<protein>
    <submittedName>
        <fullName evidence="1">Uncharacterized protein</fullName>
    </submittedName>
</protein>
<gene>
    <name evidence="1" type="ORF">LCGC14_0411060</name>
</gene>
<reference evidence="1" key="1">
    <citation type="journal article" date="2015" name="Nature">
        <title>Complex archaea that bridge the gap between prokaryotes and eukaryotes.</title>
        <authorList>
            <person name="Spang A."/>
            <person name="Saw J.H."/>
            <person name="Jorgensen S.L."/>
            <person name="Zaremba-Niedzwiedzka K."/>
            <person name="Martijn J."/>
            <person name="Lind A.E."/>
            <person name="van Eijk R."/>
            <person name="Schleper C."/>
            <person name="Guy L."/>
            <person name="Ettema T.J."/>
        </authorList>
    </citation>
    <scope>NUCLEOTIDE SEQUENCE</scope>
</reference>
<dbReference type="AlphaFoldDB" id="A0A0F9STV4"/>
<dbReference type="EMBL" id="LAZR01000363">
    <property type="protein sequence ID" value="KKN72395.1"/>
    <property type="molecule type" value="Genomic_DNA"/>
</dbReference>
<accession>A0A0F9STV4</accession>
<organism evidence="1">
    <name type="scientific">marine sediment metagenome</name>
    <dbReference type="NCBI Taxonomy" id="412755"/>
    <lineage>
        <taxon>unclassified sequences</taxon>
        <taxon>metagenomes</taxon>
        <taxon>ecological metagenomes</taxon>
    </lineage>
</organism>
<name>A0A0F9STV4_9ZZZZ</name>
<sequence length="102" mass="11540">MRALGKNVVLGLDIQEKQGTILVPDTHQTSTDRCEVRYKGPDVKKVRIGDIVHKPELIIVATRRGQDYDLMDGDVKCMVVEEDDIRVVLQDIYDTDEESGQI</sequence>
<comment type="caution">
    <text evidence="1">The sequence shown here is derived from an EMBL/GenBank/DDBJ whole genome shotgun (WGS) entry which is preliminary data.</text>
</comment>